<evidence type="ECO:0000256" key="2">
    <source>
        <dbReference type="ARBA" id="ARBA00004496"/>
    </source>
</evidence>
<dbReference type="STRING" id="623744.A0A553QM97"/>
<feature type="domain" description="C2H2-type" evidence="14">
    <location>
        <begin position="276"/>
        <end position="303"/>
    </location>
</feature>
<feature type="region of interest" description="Disordered" evidence="13">
    <location>
        <begin position="113"/>
        <end position="144"/>
    </location>
</feature>
<keyword evidence="5" id="KW-0479">Metal-binding</keyword>
<evidence type="ECO:0000256" key="7">
    <source>
        <dbReference type="ARBA" id="ARBA00022771"/>
    </source>
</evidence>
<evidence type="ECO:0000313" key="16">
    <source>
        <dbReference type="Proteomes" id="UP000316079"/>
    </source>
</evidence>
<proteinExistence type="predicted"/>
<organism evidence="15 16">
    <name type="scientific">Danionella cerebrum</name>
    <dbReference type="NCBI Taxonomy" id="2873325"/>
    <lineage>
        <taxon>Eukaryota</taxon>
        <taxon>Metazoa</taxon>
        <taxon>Chordata</taxon>
        <taxon>Craniata</taxon>
        <taxon>Vertebrata</taxon>
        <taxon>Euteleostomi</taxon>
        <taxon>Actinopterygii</taxon>
        <taxon>Neopterygii</taxon>
        <taxon>Teleostei</taxon>
        <taxon>Ostariophysi</taxon>
        <taxon>Cypriniformes</taxon>
        <taxon>Danionidae</taxon>
        <taxon>Danioninae</taxon>
        <taxon>Danionella</taxon>
    </lineage>
</organism>
<sequence length="1001" mass="112372">MSAQSVYPPLSGIFLPLPEESQDLPDMNRNDIAAPQLVMLANVVVSEASAAELNSEEKQMVELQTVACSSYSDSEDDEVERGVVRYRLENPELTEESYVERSTEIHSDISEHAHAKIDPKPSSKDQLDAPSPSEKRKRSPVITFDSSKKKQKPFFCKPCHFQAENEEEFIGHIRTHGAKKIKVVNGADESDDDQTVDMNSNQTEGGDTANSSKGVIRCERCGYNTNRFDHYMAHLKHHTKEGEEQRVFKCTICAYTTISQYHWKKHLRNHFPSKLFTCNQCSYFSDRKNNYVQHIRTHTGERPFQCIYCSYSSSQKTHLTRHMRTHSGERPFKCDNCSYLAANQHEVTRHARQVHNGPKPLSCPYCEYKTADRSNFKKHVELHVNPRQFLCPVCKYAASKKCNLQYHIKSRHPGCTEISMDVSKVRLRVKKNDADEVPGNKATAEVKQSEGKKLGDVNGVESGPINLSIRKTPSKPSPVVETTEKSSKRNQDIMAKEHCTKKNLQSNEKTTREKRTRVKGKSLVKNMENGVRQAEDKQVNKKGARKAEKPLTSLEKTKRFIEEPGKSSVSAGEVEKTKSVEKHAQTELAENDKSPKSIDKQPKLSTGEEKSLKPAEDAEKLPNMVKKPEKSLKGTKKAPKKPKSAQKPIKTTERTINNNPNKERLLEENSSRAVEKGLDLEKETPEKELQVKQKESQNSKVQELLERENISSVENTRTKQEKKAKDYGKPQTKKLTTQQAEARQEIKSKAVKRKAEDGAAPKGNVATKKLKSIKKGTTKQTSKPADSERNRTISEVFRAQNSKTGANEPNSSVTVIGSTSEDIQQNPVQAQENTATVELCHDISENDSSLEKESIIQSKPQNQKEIKEVAEVDSGVEMASPTDSEGTPTFTPNLVFPRRSNDAEDDEGIHSHDGGSDISDCVSEGSYDSGLNGIPNNGDSGDKPPETPTQEIPCPAKSQSHTCIFCDRSFPLESDYRRHLNRHLVNVYYLEEAAQADRSES</sequence>
<dbReference type="GO" id="GO:0005737">
    <property type="term" value="C:cytoplasm"/>
    <property type="evidence" value="ECO:0007669"/>
    <property type="project" value="UniProtKB-SubCell"/>
</dbReference>
<evidence type="ECO:0000256" key="10">
    <source>
        <dbReference type="ARBA" id="ARBA00023163"/>
    </source>
</evidence>
<reference evidence="15 16" key="1">
    <citation type="journal article" date="2019" name="Sci. Data">
        <title>Hybrid genome assembly and annotation of Danionella translucida.</title>
        <authorList>
            <person name="Kadobianskyi M."/>
            <person name="Schulze L."/>
            <person name="Schuelke M."/>
            <person name="Judkewitz B."/>
        </authorList>
    </citation>
    <scope>NUCLEOTIDE SEQUENCE [LARGE SCALE GENOMIC DNA]</scope>
    <source>
        <strain evidence="15 16">Bolton</strain>
    </source>
</reference>
<feature type="compositionally biased region" description="Basic residues" evidence="13">
    <location>
        <begin position="512"/>
        <end position="522"/>
    </location>
</feature>
<dbReference type="FunFam" id="3.30.160.60:FF:000395">
    <property type="entry name" value="zinc finger protein 513"/>
    <property type="match status" value="1"/>
</dbReference>
<dbReference type="GO" id="GO:0045596">
    <property type="term" value="P:negative regulation of cell differentiation"/>
    <property type="evidence" value="ECO:0007669"/>
    <property type="project" value="UniProtKB-ARBA"/>
</dbReference>
<dbReference type="Pfam" id="PF13909">
    <property type="entry name" value="zf-H2C2_5"/>
    <property type="match status" value="1"/>
</dbReference>
<dbReference type="Proteomes" id="UP000316079">
    <property type="component" value="Unassembled WGS sequence"/>
</dbReference>
<dbReference type="GO" id="GO:0045944">
    <property type="term" value="P:positive regulation of transcription by RNA polymerase II"/>
    <property type="evidence" value="ECO:0007669"/>
    <property type="project" value="TreeGrafter"/>
</dbReference>
<dbReference type="InterPro" id="IPR013087">
    <property type="entry name" value="Znf_C2H2_type"/>
</dbReference>
<evidence type="ECO:0000256" key="5">
    <source>
        <dbReference type="ARBA" id="ARBA00022723"/>
    </source>
</evidence>
<dbReference type="GO" id="GO:0005634">
    <property type="term" value="C:nucleus"/>
    <property type="evidence" value="ECO:0007669"/>
    <property type="project" value="UniProtKB-SubCell"/>
</dbReference>
<dbReference type="PANTHER" id="PTHR24403:SF102">
    <property type="entry name" value="RE1-SILENCING TRANSCRIPTION FACTOR"/>
    <property type="match status" value="1"/>
</dbReference>
<dbReference type="AlphaFoldDB" id="A0A553QM97"/>
<keyword evidence="7 12" id="KW-0863">Zinc-finger</keyword>
<evidence type="ECO:0000256" key="4">
    <source>
        <dbReference type="ARBA" id="ARBA00022491"/>
    </source>
</evidence>
<dbReference type="Pfam" id="PF24540">
    <property type="entry name" value="zf-C2H2_REST"/>
    <property type="match status" value="1"/>
</dbReference>
<dbReference type="Gene3D" id="3.30.160.60">
    <property type="entry name" value="Classic Zinc Finger"/>
    <property type="match status" value="5"/>
</dbReference>
<feature type="region of interest" description="Disordered" evidence="13">
    <location>
        <begin position="846"/>
        <end position="959"/>
    </location>
</feature>
<feature type="compositionally biased region" description="Basic and acidic residues" evidence="13">
    <location>
        <begin position="113"/>
        <end position="127"/>
    </location>
</feature>
<evidence type="ECO:0000256" key="11">
    <source>
        <dbReference type="ARBA" id="ARBA00023242"/>
    </source>
</evidence>
<evidence type="ECO:0000256" key="3">
    <source>
        <dbReference type="ARBA" id="ARBA00022490"/>
    </source>
</evidence>
<keyword evidence="6" id="KW-0677">Repeat</keyword>
<gene>
    <name evidence="15" type="ORF">DNTS_020412</name>
</gene>
<comment type="subcellular location">
    <subcellularLocation>
        <location evidence="2">Cytoplasm</location>
    </subcellularLocation>
    <subcellularLocation>
        <location evidence="1">Nucleus</location>
    </subcellularLocation>
</comment>
<feature type="domain" description="C2H2-type" evidence="14">
    <location>
        <begin position="332"/>
        <end position="360"/>
    </location>
</feature>
<dbReference type="OrthoDB" id="427030at2759"/>
<feature type="domain" description="C2H2-type" evidence="14">
    <location>
        <begin position="216"/>
        <end position="243"/>
    </location>
</feature>
<feature type="compositionally biased region" description="Basic residues" evidence="13">
    <location>
        <begin position="768"/>
        <end position="777"/>
    </location>
</feature>
<dbReference type="SUPFAM" id="SSF57667">
    <property type="entry name" value="beta-beta-alpha zinc fingers"/>
    <property type="match status" value="3"/>
</dbReference>
<accession>A0A553QM97</accession>
<dbReference type="FunFam" id="3.30.160.60:FF:000662">
    <property type="entry name" value="RE1-silencing transcription factor A"/>
    <property type="match status" value="1"/>
</dbReference>
<dbReference type="EMBL" id="SRMA01025779">
    <property type="protein sequence ID" value="TRY91120.1"/>
    <property type="molecule type" value="Genomic_DNA"/>
</dbReference>
<dbReference type="PANTHER" id="PTHR24403">
    <property type="entry name" value="ZINC FINGER PROTEIN"/>
    <property type="match status" value="1"/>
</dbReference>
<dbReference type="InterPro" id="IPR057281">
    <property type="entry name" value="Zfn-C2H2_REST"/>
</dbReference>
<feature type="domain" description="C2H2-type" evidence="14">
    <location>
        <begin position="961"/>
        <end position="983"/>
    </location>
</feature>
<keyword evidence="11" id="KW-0539">Nucleus</keyword>
<feature type="compositionally biased region" description="Basic and acidic residues" evidence="13">
    <location>
        <begin position="533"/>
        <end position="565"/>
    </location>
</feature>
<dbReference type="GO" id="GO:0008270">
    <property type="term" value="F:zinc ion binding"/>
    <property type="evidence" value="ECO:0007669"/>
    <property type="project" value="UniProtKB-KW"/>
</dbReference>
<feature type="compositionally biased region" description="Polar residues" evidence="13">
    <location>
        <begin position="196"/>
        <end position="211"/>
    </location>
</feature>
<dbReference type="PROSITE" id="PS00028">
    <property type="entry name" value="ZINC_FINGER_C2H2_1"/>
    <property type="match status" value="1"/>
</dbReference>
<feature type="compositionally biased region" description="Polar residues" evidence="13">
    <location>
        <begin position="881"/>
        <end position="892"/>
    </location>
</feature>
<feature type="compositionally biased region" description="Basic and acidic residues" evidence="13">
    <location>
        <begin position="742"/>
        <end position="759"/>
    </location>
</feature>
<evidence type="ECO:0000256" key="9">
    <source>
        <dbReference type="ARBA" id="ARBA00023015"/>
    </source>
</evidence>
<feature type="domain" description="C2H2-type" evidence="14">
    <location>
        <begin position="304"/>
        <end position="331"/>
    </location>
</feature>
<comment type="caution">
    <text evidence="15">The sequence shown here is derived from an EMBL/GenBank/DDBJ whole genome shotgun (WGS) entry which is preliminary data.</text>
</comment>
<evidence type="ECO:0000259" key="14">
    <source>
        <dbReference type="PROSITE" id="PS50157"/>
    </source>
</evidence>
<feature type="compositionally biased region" description="Basic and acidic residues" evidence="13">
    <location>
        <begin position="573"/>
        <end position="632"/>
    </location>
</feature>
<feature type="compositionally biased region" description="Basic residues" evidence="13">
    <location>
        <begin position="633"/>
        <end position="644"/>
    </location>
</feature>
<keyword evidence="9" id="KW-0805">Transcription regulation</keyword>
<dbReference type="FunFam" id="3.30.160.60:FF:000805">
    <property type="entry name" value="RE1-silencing transcription factor B"/>
    <property type="match status" value="1"/>
</dbReference>
<feature type="compositionally biased region" description="Basic and acidic residues" evidence="13">
    <location>
        <begin position="661"/>
        <end position="709"/>
    </location>
</feature>
<dbReference type="InterPro" id="IPR050688">
    <property type="entry name" value="Zinc_finger/UBP_domain"/>
</dbReference>
<evidence type="ECO:0000313" key="15">
    <source>
        <dbReference type="EMBL" id="TRY91120.1"/>
    </source>
</evidence>
<keyword evidence="16" id="KW-1185">Reference proteome</keyword>
<name>A0A553QM97_9TELE</name>
<keyword evidence="8" id="KW-0862">Zinc</keyword>
<keyword evidence="3" id="KW-0963">Cytoplasm</keyword>
<evidence type="ECO:0000256" key="1">
    <source>
        <dbReference type="ARBA" id="ARBA00004123"/>
    </source>
</evidence>
<dbReference type="InterPro" id="IPR036236">
    <property type="entry name" value="Znf_C2H2_sf"/>
</dbReference>
<feature type="region of interest" description="Disordered" evidence="13">
    <location>
        <begin position="187"/>
        <end position="211"/>
    </location>
</feature>
<feature type="compositionally biased region" description="Basic and acidic residues" evidence="13">
    <location>
        <begin position="716"/>
        <end position="728"/>
    </location>
</feature>
<evidence type="ECO:0000256" key="13">
    <source>
        <dbReference type="SAM" id="MobiDB-lite"/>
    </source>
</evidence>
<evidence type="ECO:0000256" key="8">
    <source>
        <dbReference type="ARBA" id="ARBA00022833"/>
    </source>
</evidence>
<dbReference type="GO" id="GO:0045664">
    <property type="term" value="P:regulation of neuron differentiation"/>
    <property type="evidence" value="ECO:0007669"/>
    <property type="project" value="UniProtKB-ARBA"/>
</dbReference>
<protein>
    <recommendedName>
        <fullName evidence="14">C2H2-type domain-containing protein</fullName>
    </recommendedName>
</protein>
<keyword evidence="4" id="KW-0678">Repressor</keyword>
<dbReference type="FunFam" id="3.30.160.60:FF:002187">
    <property type="entry name" value="RE1-silencing transcription factor"/>
    <property type="match status" value="1"/>
</dbReference>
<feature type="compositionally biased region" description="Basic and acidic residues" evidence="13">
    <location>
        <begin position="482"/>
        <end position="500"/>
    </location>
</feature>
<feature type="region of interest" description="Disordered" evidence="13">
    <location>
        <begin position="454"/>
        <end position="792"/>
    </location>
</feature>
<dbReference type="FunFam" id="3.30.160.60:FF:000952">
    <property type="entry name" value="RE1-silencing transcription factor B"/>
    <property type="match status" value="1"/>
</dbReference>
<evidence type="ECO:0000256" key="6">
    <source>
        <dbReference type="ARBA" id="ARBA00022737"/>
    </source>
</evidence>
<evidence type="ECO:0000256" key="12">
    <source>
        <dbReference type="PROSITE-ProRule" id="PRU00042"/>
    </source>
</evidence>
<keyword evidence="10" id="KW-0804">Transcription</keyword>
<feature type="domain" description="C2H2-type" evidence="14">
    <location>
        <begin position="361"/>
        <end position="388"/>
    </location>
</feature>
<dbReference type="PROSITE" id="PS50157">
    <property type="entry name" value="ZINC_FINGER_C2H2_2"/>
    <property type="match status" value="6"/>
</dbReference>
<dbReference type="SMART" id="SM00355">
    <property type="entry name" value="ZnF_C2H2"/>
    <property type="match status" value="9"/>
</dbReference>